<keyword evidence="2" id="KW-1003">Cell membrane</keyword>
<feature type="transmembrane region" description="Helical" evidence="6">
    <location>
        <begin position="85"/>
        <end position="110"/>
    </location>
</feature>
<comment type="caution">
    <text evidence="7">The sequence shown here is derived from an EMBL/GenBank/DDBJ whole genome shotgun (WGS) entry which is preliminary data.</text>
</comment>
<dbReference type="Pfam" id="PF13520">
    <property type="entry name" value="AA_permease_2"/>
    <property type="match status" value="1"/>
</dbReference>
<sequence>MTNNKNSNNNLKRSLGLTSLIAICVGIVVGQGPLITILQGVGINATGFFLATLIAFVLALGYVFTFSELTLMMPKAGGISTYTEVAIGHLPAIIVTIAGYLGIAVFAGAADLFLLDYVMDTLYPDTFSRFGLWIYISIIILNILGIEVFATVQNLLAFIMLAALFIIGIAGVSSSQVQDIPFDNLFLELGSLDWNILSLTVLAVWAFVGMEFVCPLVEETKQPEKNLPKAMIISCFILLLVYGLVALAGYHKVPGKELVESSIPHWVLVKSIFGENARFLMAVLAITAASTCFSTGIASISRMLYGMAKNNQLPAVFKRLHPKFKTPWFGILFPCSLAIGVYLIFQDSQNVIILLMISCSTIFLLIYITAHIDIIILRKRYPQFHRPYRTPFYPVLQILGIIGMIYLIINNSPSPEMTKTVYLNTGLVIVITGLYAVPWIKYKMKKPYFRGEPIEKVQ</sequence>
<feature type="transmembrane region" description="Helical" evidence="6">
    <location>
        <begin position="326"/>
        <end position="345"/>
    </location>
</feature>
<keyword evidence="5 6" id="KW-0472">Membrane</keyword>
<gene>
    <name evidence="7" type="ORF">GCM10023330_18560</name>
</gene>
<keyword evidence="8" id="KW-1185">Reference proteome</keyword>
<protein>
    <submittedName>
        <fullName evidence="7">APC family permease</fullName>
    </submittedName>
</protein>
<dbReference type="RefSeq" id="WP_345276676.1">
    <property type="nucleotide sequence ID" value="NZ_BAABJW010000002.1"/>
</dbReference>
<dbReference type="Gene3D" id="1.20.1740.10">
    <property type="entry name" value="Amino acid/polyamine transporter I"/>
    <property type="match status" value="1"/>
</dbReference>
<evidence type="ECO:0000313" key="8">
    <source>
        <dbReference type="Proteomes" id="UP001501433"/>
    </source>
</evidence>
<dbReference type="EMBL" id="BAABJW010000002">
    <property type="protein sequence ID" value="GAA4811562.1"/>
    <property type="molecule type" value="Genomic_DNA"/>
</dbReference>
<feature type="transmembrane region" description="Helical" evidence="6">
    <location>
        <begin position="391"/>
        <end position="409"/>
    </location>
</feature>
<keyword evidence="3 6" id="KW-0812">Transmembrane</keyword>
<dbReference type="InterPro" id="IPR050367">
    <property type="entry name" value="APC_superfamily"/>
</dbReference>
<comment type="subcellular location">
    <subcellularLocation>
        <location evidence="1">Cell membrane</location>
        <topology evidence="1">Multi-pass membrane protein</topology>
    </subcellularLocation>
</comment>
<evidence type="ECO:0000256" key="1">
    <source>
        <dbReference type="ARBA" id="ARBA00004651"/>
    </source>
</evidence>
<name>A0ABP9CHY1_9FLAO</name>
<dbReference type="PIRSF" id="PIRSF006060">
    <property type="entry name" value="AA_transporter"/>
    <property type="match status" value="1"/>
</dbReference>
<organism evidence="7 8">
    <name type="scientific">Litoribaculum gwangyangense</name>
    <dbReference type="NCBI Taxonomy" id="1130722"/>
    <lineage>
        <taxon>Bacteria</taxon>
        <taxon>Pseudomonadati</taxon>
        <taxon>Bacteroidota</taxon>
        <taxon>Flavobacteriia</taxon>
        <taxon>Flavobacteriales</taxon>
        <taxon>Flavobacteriaceae</taxon>
        <taxon>Litoribaculum</taxon>
    </lineage>
</organism>
<dbReference type="PANTHER" id="PTHR42770">
    <property type="entry name" value="AMINO ACID TRANSPORTER-RELATED"/>
    <property type="match status" value="1"/>
</dbReference>
<feature type="transmembrane region" description="Helical" evidence="6">
    <location>
        <begin position="130"/>
        <end position="150"/>
    </location>
</feature>
<dbReference type="Proteomes" id="UP001501433">
    <property type="component" value="Unassembled WGS sequence"/>
</dbReference>
<feature type="transmembrane region" description="Helical" evidence="6">
    <location>
        <begin position="230"/>
        <end position="250"/>
    </location>
</feature>
<feature type="transmembrane region" description="Helical" evidence="6">
    <location>
        <begin position="421"/>
        <end position="440"/>
    </location>
</feature>
<evidence type="ECO:0000313" key="7">
    <source>
        <dbReference type="EMBL" id="GAA4811562.1"/>
    </source>
</evidence>
<feature type="transmembrane region" description="Helical" evidence="6">
    <location>
        <begin position="194"/>
        <end position="218"/>
    </location>
</feature>
<evidence type="ECO:0000256" key="5">
    <source>
        <dbReference type="ARBA" id="ARBA00023136"/>
    </source>
</evidence>
<evidence type="ECO:0000256" key="3">
    <source>
        <dbReference type="ARBA" id="ARBA00022692"/>
    </source>
</evidence>
<feature type="transmembrane region" description="Helical" evidence="6">
    <location>
        <begin position="351"/>
        <end position="370"/>
    </location>
</feature>
<feature type="transmembrane region" description="Helical" evidence="6">
    <location>
        <begin position="41"/>
        <end position="64"/>
    </location>
</feature>
<reference evidence="8" key="1">
    <citation type="journal article" date="2019" name="Int. J. Syst. Evol. Microbiol.">
        <title>The Global Catalogue of Microorganisms (GCM) 10K type strain sequencing project: providing services to taxonomists for standard genome sequencing and annotation.</title>
        <authorList>
            <consortium name="The Broad Institute Genomics Platform"/>
            <consortium name="The Broad Institute Genome Sequencing Center for Infectious Disease"/>
            <person name="Wu L."/>
            <person name="Ma J."/>
        </authorList>
    </citation>
    <scope>NUCLEOTIDE SEQUENCE [LARGE SCALE GENOMIC DNA]</scope>
    <source>
        <strain evidence="8">JCM 18325</strain>
    </source>
</reference>
<dbReference type="InterPro" id="IPR002293">
    <property type="entry name" value="AA/rel_permease1"/>
</dbReference>
<evidence type="ECO:0000256" key="6">
    <source>
        <dbReference type="SAM" id="Phobius"/>
    </source>
</evidence>
<accession>A0ABP9CHY1</accession>
<feature type="transmembrane region" description="Helical" evidence="6">
    <location>
        <begin position="155"/>
        <end position="174"/>
    </location>
</feature>
<proteinExistence type="predicted"/>
<dbReference type="PANTHER" id="PTHR42770:SF12">
    <property type="entry name" value="AMINO ACID TRANSPORTER"/>
    <property type="match status" value="1"/>
</dbReference>
<keyword evidence="4 6" id="KW-1133">Transmembrane helix</keyword>
<evidence type="ECO:0000256" key="4">
    <source>
        <dbReference type="ARBA" id="ARBA00022989"/>
    </source>
</evidence>
<feature type="transmembrane region" description="Helical" evidence="6">
    <location>
        <begin position="279"/>
        <end position="305"/>
    </location>
</feature>
<feature type="transmembrane region" description="Helical" evidence="6">
    <location>
        <begin position="15"/>
        <end position="35"/>
    </location>
</feature>
<evidence type="ECO:0000256" key="2">
    <source>
        <dbReference type="ARBA" id="ARBA00022475"/>
    </source>
</evidence>